<name>A0A915CA34_PARUN</name>
<organism evidence="1 2">
    <name type="scientific">Parascaris univalens</name>
    <name type="common">Nematode worm</name>
    <dbReference type="NCBI Taxonomy" id="6257"/>
    <lineage>
        <taxon>Eukaryota</taxon>
        <taxon>Metazoa</taxon>
        <taxon>Ecdysozoa</taxon>
        <taxon>Nematoda</taxon>
        <taxon>Chromadorea</taxon>
        <taxon>Rhabditida</taxon>
        <taxon>Spirurina</taxon>
        <taxon>Ascaridomorpha</taxon>
        <taxon>Ascaridoidea</taxon>
        <taxon>Ascarididae</taxon>
        <taxon>Parascaris</taxon>
    </lineage>
</organism>
<sequence length="31" mass="3458">CYNCRSHQIQPVDERCHDTYACAADGSDADI</sequence>
<keyword evidence="1" id="KW-1185">Reference proteome</keyword>
<protein>
    <submittedName>
        <fullName evidence="2">5'-nucleotidase</fullName>
    </submittedName>
</protein>
<evidence type="ECO:0000313" key="2">
    <source>
        <dbReference type="WBParaSite" id="PgR107_g019_t05"/>
    </source>
</evidence>
<dbReference type="AlphaFoldDB" id="A0A915CA34"/>
<accession>A0A915CA34</accession>
<proteinExistence type="predicted"/>
<evidence type="ECO:0000313" key="1">
    <source>
        <dbReference type="Proteomes" id="UP000887569"/>
    </source>
</evidence>
<reference evidence="2" key="1">
    <citation type="submission" date="2022-11" db="UniProtKB">
        <authorList>
            <consortium name="WormBaseParasite"/>
        </authorList>
    </citation>
    <scope>IDENTIFICATION</scope>
</reference>
<dbReference type="Proteomes" id="UP000887569">
    <property type="component" value="Unplaced"/>
</dbReference>
<dbReference type="WBParaSite" id="PgR107_g019_t05">
    <property type="protein sequence ID" value="PgR107_g019_t05"/>
    <property type="gene ID" value="PgR107_g019"/>
</dbReference>